<feature type="transmembrane region" description="Helical" evidence="1">
    <location>
        <begin position="131"/>
        <end position="152"/>
    </location>
</feature>
<name>A0AAD6WS59_9AGAR</name>
<gene>
    <name evidence="2" type="ORF">C8F04DRAFT_1401938</name>
</gene>
<proteinExistence type="predicted"/>
<sequence length="352" mass="38659">MKDFKHDRGDMQVDRKLLRTFNLTVVMGSHGPPIPTMPEHRTYLPRASRSKRARDNCYQQVHPTLHAKHGQQLLPLFSLPALYNRLYYGARGDSPYGREQAQRKPDDRKAHAAGTIRAYTRTPIHRARGAVLLHLPTLSLIVALLYTLLTLLTTAAPAPPPALPRYRCQIPSAQPQAHSVRVCACPARRVSANRDGARRVPHMPGWSLPPRARTRSRVERVVAAANVTTRARPLRRSNPRRLNATTNTLAASSLDDSGVSKSARCVDSAPPPPPAIPGATNSGLAPQVRAFLFHLISIPIPIPLLLPLHSRSSPALYVPSTRSECARTLHSLLCSSAARVYAHPPLARGPSM</sequence>
<keyword evidence="1" id="KW-1133">Transmembrane helix</keyword>
<keyword evidence="1" id="KW-0812">Transmembrane</keyword>
<evidence type="ECO:0000256" key="1">
    <source>
        <dbReference type="SAM" id="Phobius"/>
    </source>
</evidence>
<keyword evidence="1" id="KW-0472">Membrane</keyword>
<evidence type="ECO:0000313" key="3">
    <source>
        <dbReference type="Proteomes" id="UP001218188"/>
    </source>
</evidence>
<keyword evidence="3" id="KW-1185">Reference proteome</keyword>
<reference evidence="2" key="1">
    <citation type="submission" date="2023-03" db="EMBL/GenBank/DDBJ databases">
        <title>Massive genome expansion in bonnet fungi (Mycena s.s.) driven by repeated elements and novel gene families across ecological guilds.</title>
        <authorList>
            <consortium name="Lawrence Berkeley National Laboratory"/>
            <person name="Harder C.B."/>
            <person name="Miyauchi S."/>
            <person name="Viragh M."/>
            <person name="Kuo A."/>
            <person name="Thoen E."/>
            <person name="Andreopoulos B."/>
            <person name="Lu D."/>
            <person name="Skrede I."/>
            <person name="Drula E."/>
            <person name="Henrissat B."/>
            <person name="Morin E."/>
            <person name="Kohler A."/>
            <person name="Barry K."/>
            <person name="LaButti K."/>
            <person name="Morin E."/>
            <person name="Salamov A."/>
            <person name="Lipzen A."/>
            <person name="Mereny Z."/>
            <person name="Hegedus B."/>
            <person name="Baldrian P."/>
            <person name="Stursova M."/>
            <person name="Weitz H."/>
            <person name="Taylor A."/>
            <person name="Grigoriev I.V."/>
            <person name="Nagy L.G."/>
            <person name="Martin F."/>
            <person name="Kauserud H."/>
        </authorList>
    </citation>
    <scope>NUCLEOTIDE SEQUENCE</scope>
    <source>
        <strain evidence="2">CBHHK200</strain>
    </source>
</reference>
<evidence type="ECO:0000313" key="2">
    <source>
        <dbReference type="EMBL" id="KAJ7023015.1"/>
    </source>
</evidence>
<protein>
    <submittedName>
        <fullName evidence="2">Uncharacterized protein</fullName>
    </submittedName>
</protein>
<dbReference type="Proteomes" id="UP001218188">
    <property type="component" value="Unassembled WGS sequence"/>
</dbReference>
<accession>A0AAD6WS59</accession>
<comment type="caution">
    <text evidence="2">The sequence shown here is derived from an EMBL/GenBank/DDBJ whole genome shotgun (WGS) entry which is preliminary data.</text>
</comment>
<dbReference type="EMBL" id="JARJCM010000196">
    <property type="protein sequence ID" value="KAJ7023015.1"/>
    <property type="molecule type" value="Genomic_DNA"/>
</dbReference>
<organism evidence="2 3">
    <name type="scientific">Mycena alexandri</name>
    <dbReference type="NCBI Taxonomy" id="1745969"/>
    <lineage>
        <taxon>Eukaryota</taxon>
        <taxon>Fungi</taxon>
        <taxon>Dikarya</taxon>
        <taxon>Basidiomycota</taxon>
        <taxon>Agaricomycotina</taxon>
        <taxon>Agaricomycetes</taxon>
        <taxon>Agaricomycetidae</taxon>
        <taxon>Agaricales</taxon>
        <taxon>Marasmiineae</taxon>
        <taxon>Mycenaceae</taxon>
        <taxon>Mycena</taxon>
    </lineage>
</organism>
<dbReference type="AlphaFoldDB" id="A0AAD6WS59"/>